<reference evidence="5 6" key="1">
    <citation type="submission" date="2025-04" db="UniProtKB">
        <authorList>
            <consortium name="RefSeq"/>
        </authorList>
    </citation>
    <scope>IDENTIFICATION</scope>
</reference>
<dbReference type="Pfam" id="PF01465">
    <property type="entry name" value="GRIP"/>
    <property type="match status" value="1"/>
</dbReference>
<name>A0AAJ7BZG6_CEPCN</name>
<feature type="compositionally biased region" description="Low complexity" evidence="2">
    <location>
        <begin position="1585"/>
        <end position="1601"/>
    </location>
</feature>
<feature type="compositionally biased region" description="Polar residues" evidence="2">
    <location>
        <begin position="15"/>
        <end position="27"/>
    </location>
</feature>
<keyword evidence="4" id="KW-1185">Reference proteome</keyword>
<keyword evidence="1" id="KW-0175">Coiled coil</keyword>
<evidence type="ECO:0000313" key="6">
    <source>
        <dbReference type="RefSeq" id="XP_015597560.1"/>
    </source>
</evidence>
<feature type="coiled-coil region" evidence="1">
    <location>
        <begin position="472"/>
        <end position="689"/>
    </location>
</feature>
<feature type="region of interest" description="Disordered" evidence="2">
    <location>
        <begin position="1576"/>
        <end position="1601"/>
    </location>
</feature>
<evidence type="ECO:0000256" key="1">
    <source>
        <dbReference type="SAM" id="Coils"/>
    </source>
</evidence>
<feature type="coiled-coil region" evidence="1">
    <location>
        <begin position="752"/>
        <end position="1573"/>
    </location>
</feature>
<dbReference type="SUPFAM" id="SSF101283">
    <property type="entry name" value="GRIP domain"/>
    <property type="match status" value="1"/>
</dbReference>
<sequence>MFKKLKNKLAEEVKQSPSRLQASMQQLAQAVVSPAPSNSSVQDLSTSNDNFSLTDEGDTTPKNSPARHGFQNVDLTSSTSISMGLSRRSSISSIASDASSLFPMYESPGSMFHLQSDMEQSASEADENISPQLDNVTKDQVYSAYRKMQSKYHKYRGRYSDLANHYQEMERVKAKLESVLVETQDKAVRKIRELKEQCELEQKAKAHLEEALRYDIEEKDHIISTLNTKVRLLQSNGTSVENLTAPEAGDQNQMQKQNQNPELLIDLSNEQSITSNNSSALEIENGELKEKVKKLETLVMKCKESLKRSKEKIAEVTQERDILDRDLEILKNSNTERFKSLEGDLNAARDEILKLRDQIVILKTREEESAISLAENKLTIHRELEIREEQIKQLRMDLKQTTELKDNLNETMERYRIELERLKLIHDNHNFDAEKNDLIQNLSKGKSEALKLMQEEMQQKVIDLEKTMGNNCNEQIEINKKLSEKIENLEKELEAARTAQVQEDVNQLKTLKQSLEAKEAQLEQLQEKFSEVETRFQEEKSERAKIQVEFSDLNSRYEELKAEKIVQKDKFKEETEVAKNNLLTEIEKLNKTIAERDQTCQQLNIRIQEYTSSLEKAMQKLKAQDAEIKSLKNQPRDDAEIEKLRDDLENKEVELLGLTSELKSSKMMINDLKEKLKSEGSRIDLINKEKVCLISNILEYHKVIRSLKQDCATLKSNLTECSVQQRNEISVLNQSLCEAMVTERNNFERSTNEFFKDRLSVLKEKNSKLNKELADLQSKHQELISVESERLALSTQLKTMNSKVASLATLEKDNAHLRHQLEQLSDKVKQLDDLSAKCKELEGELKKSTQLKSNLEKELKERLLEITEMKIKVDTFEEMQARTNKLVAELDNLQFKQFDIEEMRRDKESTLAQLKSVKKDLHSMNRTAQENHHLQQELQELKNKNQYLETLKVELEEMRKKNDEAKGIIESLNFNFQDHDILLKEKENLKSTLATLTSEIGRKDKEIEIRNEELDEFRKFIDQLTKKMNKMEADYLKRDEEQIHLLNELRQQNQYLQDNLNSQNDMMKKLKYLEEQQIRTIEESNKELEEVKSRNLEILGQLEMSENCRNETLKLKLDEIVALTEKNTELSKEVDELRTKSAEVETMKSKHVECLNELEQLRLKNEELLAENKELKDSKNELVKSIEMLQSTEKILNEKIMDLENKVAHHLNEITNLHEEIELRSSNFESVNKTKIDLESQLEAMKTRLLSLEIAEVENNKFKLELSRLTDVDTKNTLLSSKISGLEAENMNLLSEVERLKVLMEEKAAELKLLDARNGELLREIEKSNTSTSETIEDRCIEIQELKNKLKILEEQLEMTQTVMKNVENENSKMREELLTVKQQEFSEEILADNKKLKEEKKQLEVQLDEALITFQAKEIQMEIVNSELKARTDKLEEELKVSEEEQSMRLKQLVKEFQTQLHEKDEQIQAAMEKRFDRQQNYESDLIQQYKEQLKDFQVELTAKSEQIEDLILQNKSSIAEKQNDMDSLSDTLAKINKEHSEEVREVEKKWKTILQQKLEQLEIKHAEELNALTHEWRNERRPSPTSSSSSQTDIKSAASVEELESTSRVAMAAVQSNTGSLHTLQQTLVSQRRELAELRKIVKLRHDALEDSTEIEYLRNILFEYMMGRETMVLAKVIAAVVKFDQEQTIKILKKEEDKLTLLGSLGLS</sequence>
<dbReference type="GO" id="GO:0005794">
    <property type="term" value="C:Golgi apparatus"/>
    <property type="evidence" value="ECO:0007669"/>
    <property type="project" value="TreeGrafter"/>
</dbReference>
<feature type="coiled-coil region" evidence="1">
    <location>
        <begin position="278"/>
        <end position="425"/>
    </location>
</feature>
<protein>
    <submittedName>
        <fullName evidence="5 6">Golgin subfamily A member 4 isoform X1</fullName>
    </submittedName>
</protein>
<feature type="region of interest" description="Disordered" evidence="2">
    <location>
        <begin position="1"/>
        <end position="75"/>
    </location>
</feature>
<evidence type="ECO:0000313" key="4">
    <source>
        <dbReference type="Proteomes" id="UP000694920"/>
    </source>
</evidence>
<evidence type="ECO:0000259" key="3">
    <source>
        <dbReference type="PROSITE" id="PS50913"/>
    </source>
</evidence>
<dbReference type="KEGG" id="ccin:107268870"/>
<dbReference type="Gene3D" id="1.10.220.60">
    <property type="entry name" value="GRIP domain"/>
    <property type="match status" value="1"/>
</dbReference>
<dbReference type="GO" id="GO:0048193">
    <property type="term" value="P:Golgi vesicle transport"/>
    <property type="evidence" value="ECO:0007669"/>
    <property type="project" value="TreeGrafter"/>
</dbReference>
<dbReference type="RefSeq" id="XP_015597559.1">
    <property type="nucleotide sequence ID" value="XM_015742073.2"/>
</dbReference>
<dbReference type="InterPro" id="IPR000237">
    <property type="entry name" value="GRIP_dom"/>
</dbReference>
<evidence type="ECO:0000313" key="5">
    <source>
        <dbReference type="RefSeq" id="XP_015597559.1"/>
    </source>
</evidence>
<feature type="compositionally biased region" description="Low complexity" evidence="2">
    <location>
        <begin position="28"/>
        <end position="42"/>
    </location>
</feature>
<accession>A0AAJ7BZG6</accession>
<dbReference type="SMART" id="SM00755">
    <property type="entry name" value="Grip"/>
    <property type="match status" value="1"/>
</dbReference>
<dbReference type="GeneID" id="107268870"/>
<evidence type="ECO:0000256" key="2">
    <source>
        <dbReference type="SAM" id="MobiDB-lite"/>
    </source>
</evidence>
<dbReference type="RefSeq" id="XP_015597560.1">
    <property type="nucleotide sequence ID" value="XM_015742074.2"/>
</dbReference>
<feature type="compositionally biased region" description="Polar residues" evidence="2">
    <location>
        <begin position="43"/>
        <end position="53"/>
    </location>
</feature>
<proteinExistence type="predicted"/>
<dbReference type="PROSITE" id="PS50913">
    <property type="entry name" value="GRIP"/>
    <property type="match status" value="1"/>
</dbReference>
<gene>
    <name evidence="5 6" type="primary">LOC107268870</name>
</gene>
<dbReference type="Proteomes" id="UP000694920">
    <property type="component" value="Unplaced"/>
</dbReference>
<feature type="domain" description="GRIP" evidence="3">
    <location>
        <begin position="1650"/>
        <end position="1697"/>
    </location>
</feature>
<dbReference type="GO" id="GO:0031267">
    <property type="term" value="F:small GTPase binding"/>
    <property type="evidence" value="ECO:0007669"/>
    <property type="project" value="TreeGrafter"/>
</dbReference>
<dbReference type="Gene3D" id="1.10.287.1490">
    <property type="match status" value="1"/>
</dbReference>
<dbReference type="PANTHER" id="PTHR19327:SF0">
    <property type="entry name" value="GOLGIN SUBFAMILY A MEMBER 4"/>
    <property type="match status" value="1"/>
</dbReference>
<organism evidence="4 5">
    <name type="scientific">Cephus cinctus</name>
    <name type="common">Wheat stem sawfly</name>
    <dbReference type="NCBI Taxonomy" id="211228"/>
    <lineage>
        <taxon>Eukaryota</taxon>
        <taxon>Metazoa</taxon>
        <taxon>Ecdysozoa</taxon>
        <taxon>Arthropoda</taxon>
        <taxon>Hexapoda</taxon>
        <taxon>Insecta</taxon>
        <taxon>Pterygota</taxon>
        <taxon>Neoptera</taxon>
        <taxon>Endopterygota</taxon>
        <taxon>Hymenoptera</taxon>
        <taxon>Cephoidea</taxon>
        <taxon>Cephidae</taxon>
        <taxon>Cephus</taxon>
    </lineage>
</organism>
<dbReference type="PANTHER" id="PTHR19327">
    <property type="entry name" value="GOLGIN"/>
    <property type="match status" value="1"/>
</dbReference>
<feature type="coiled-coil region" evidence="1">
    <location>
        <begin position="162"/>
        <end position="211"/>
    </location>
</feature>